<sequence>MIETFKRLDSYIIPAKGKRKGKKVYNFHCNICDRNCHICRNAAAHIKSGQERVNNLKKVQSCNVLNTFCQVDLQKDDLYFQYIFPKYRSKERIK</sequence>
<protein>
    <submittedName>
        <fullName evidence="1">Uncharacterized protein</fullName>
    </submittedName>
</protein>
<evidence type="ECO:0000313" key="2">
    <source>
        <dbReference type="Proteomes" id="UP001470230"/>
    </source>
</evidence>
<comment type="caution">
    <text evidence="1">The sequence shown here is derived from an EMBL/GenBank/DDBJ whole genome shotgun (WGS) entry which is preliminary data.</text>
</comment>
<dbReference type="Proteomes" id="UP001470230">
    <property type="component" value="Unassembled WGS sequence"/>
</dbReference>
<accession>A0ABR2L4Z9</accession>
<name>A0ABR2L4Z9_9EUKA</name>
<evidence type="ECO:0000313" key="1">
    <source>
        <dbReference type="EMBL" id="KAK8898435.1"/>
    </source>
</evidence>
<reference evidence="1 2" key="1">
    <citation type="submission" date="2024-04" db="EMBL/GenBank/DDBJ databases">
        <title>Tritrichomonas musculus Genome.</title>
        <authorList>
            <person name="Alves-Ferreira E."/>
            <person name="Grigg M."/>
            <person name="Lorenzi H."/>
            <person name="Galac M."/>
        </authorList>
    </citation>
    <scope>NUCLEOTIDE SEQUENCE [LARGE SCALE GENOMIC DNA]</scope>
    <source>
        <strain evidence="1 2">EAF2021</strain>
    </source>
</reference>
<proteinExistence type="predicted"/>
<organism evidence="1 2">
    <name type="scientific">Tritrichomonas musculus</name>
    <dbReference type="NCBI Taxonomy" id="1915356"/>
    <lineage>
        <taxon>Eukaryota</taxon>
        <taxon>Metamonada</taxon>
        <taxon>Parabasalia</taxon>
        <taxon>Tritrichomonadida</taxon>
        <taxon>Tritrichomonadidae</taxon>
        <taxon>Tritrichomonas</taxon>
    </lineage>
</organism>
<gene>
    <name evidence="1" type="ORF">M9Y10_000722</name>
</gene>
<dbReference type="EMBL" id="JAPFFF010000001">
    <property type="protein sequence ID" value="KAK8898435.1"/>
    <property type="molecule type" value="Genomic_DNA"/>
</dbReference>
<keyword evidence="2" id="KW-1185">Reference proteome</keyword>